<dbReference type="SMART" id="SM00906">
    <property type="entry name" value="Fungal_trans"/>
    <property type="match status" value="1"/>
</dbReference>
<evidence type="ECO:0000256" key="6">
    <source>
        <dbReference type="ARBA" id="ARBA00023242"/>
    </source>
</evidence>
<dbReference type="PANTHER" id="PTHR31313:SF81">
    <property type="entry name" value="TY1 ENHANCER ACTIVATOR"/>
    <property type="match status" value="1"/>
</dbReference>
<keyword evidence="5" id="KW-0804">Transcription</keyword>
<dbReference type="Pfam" id="PF04082">
    <property type="entry name" value="Fungal_trans"/>
    <property type="match status" value="1"/>
</dbReference>
<evidence type="ECO:0000313" key="9">
    <source>
        <dbReference type="EMBL" id="RMZ73040.1"/>
    </source>
</evidence>
<evidence type="ECO:0000256" key="1">
    <source>
        <dbReference type="ARBA" id="ARBA00022723"/>
    </source>
</evidence>
<feature type="region of interest" description="Disordered" evidence="7">
    <location>
        <begin position="767"/>
        <end position="807"/>
    </location>
</feature>
<feature type="region of interest" description="Disordered" evidence="7">
    <location>
        <begin position="900"/>
        <end position="919"/>
    </location>
</feature>
<feature type="domain" description="Xylanolytic transcriptional activator regulatory" evidence="8">
    <location>
        <begin position="443"/>
        <end position="515"/>
    </location>
</feature>
<feature type="compositionally biased region" description="Polar residues" evidence="7">
    <location>
        <begin position="241"/>
        <end position="258"/>
    </location>
</feature>
<dbReference type="PANTHER" id="PTHR31313">
    <property type="entry name" value="TY1 ENHANCER ACTIVATOR"/>
    <property type="match status" value="1"/>
</dbReference>
<keyword evidence="10" id="KW-1185">Reference proteome</keyword>
<feature type="region of interest" description="Disordered" evidence="7">
    <location>
        <begin position="846"/>
        <end position="879"/>
    </location>
</feature>
<proteinExistence type="predicted"/>
<feature type="region of interest" description="Disordered" evidence="7">
    <location>
        <begin position="176"/>
        <end position="226"/>
    </location>
</feature>
<evidence type="ECO:0000256" key="4">
    <source>
        <dbReference type="ARBA" id="ARBA00023125"/>
    </source>
</evidence>
<accession>A0A3M7MF15</accession>
<gene>
    <name evidence="9" type="ORF">GMOD_00009549</name>
</gene>
<feature type="compositionally biased region" description="Polar residues" evidence="7">
    <location>
        <begin position="846"/>
        <end position="856"/>
    </location>
</feature>
<protein>
    <submittedName>
        <fullName evidence="9">Fungal specific transcription factor domain-containing</fullName>
    </submittedName>
</protein>
<dbReference type="EMBL" id="KE747838">
    <property type="protein sequence ID" value="RMZ73040.1"/>
    <property type="molecule type" value="Genomic_DNA"/>
</dbReference>
<name>A0A3M7MF15_9PLEO</name>
<feature type="compositionally biased region" description="Low complexity" evidence="7">
    <location>
        <begin position="793"/>
        <end position="807"/>
    </location>
</feature>
<dbReference type="GO" id="GO:0003677">
    <property type="term" value="F:DNA binding"/>
    <property type="evidence" value="ECO:0007669"/>
    <property type="project" value="UniProtKB-KW"/>
</dbReference>
<keyword evidence="4" id="KW-0238">DNA-binding</keyword>
<dbReference type="Proteomes" id="UP000265663">
    <property type="component" value="Unassembled WGS sequence"/>
</dbReference>
<keyword evidence="3" id="KW-0805">Transcription regulation</keyword>
<dbReference type="AlphaFoldDB" id="A0A3M7MF15"/>
<dbReference type="InterPro" id="IPR007219">
    <property type="entry name" value="XnlR_reg_dom"/>
</dbReference>
<keyword evidence="1" id="KW-0479">Metal-binding</keyword>
<evidence type="ECO:0000313" key="10">
    <source>
        <dbReference type="Proteomes" id="UP000265663"/>
    </source>
</evidence>
<keyword evidence="2" id="KW-0862">Zinc</keyword>
<evidence type="ECO:0000259" key="8">
    <source>
        <dbReference type="SMART" id="SM00906"/>
    </source>
</evidence>
<keyword evidence="6" id="KW-0539">Nucleus</keyword>
<reference evidence="9 10" key="1">
    <citation type="journal article" date="2014" name="PLoS ONE">
        <title>De novo Genome Assembly of the Fungal Plant Pathogen Pyrenophora semeniperda.</title>
        <authorList>
            <person name="Soliai M.M."/>
            <person name="Meyer S.E."/>
            <person name="Udall J.A."/>
            <person name="Elzinga D.E."/>
            <person name="Hermansen R.A."/>
            <person name="Bodily P.M."/>
            <person name="Hart A.A."/>
            <person name="Coleman C.E."/>
        </authorList>
    </citation>
    <scope>NUCLEOTIDE SEQUENCE [LARGE SCALE GENOMIC DNA]</scope>
    <source>
        <strain evidence="9 10">CCB06</strain>
        <tissue evidence="9">Mycelium</tissue>
    </source>
</reference>
<dbReference type="GO" id="GO:0006351">
    <property type="term" value="P:DNA-templated transcription"/>
    <property type="evidence" value="ECO:0007669"/>
    <property type="project" value="InterPro"/>
</dbReference>
<dbReference type="CDD" id="cd12148">
    <property type="entry name" value="fungal_TF_MHR"/>
    <property type="match status" value="1"/>
</dbReference>
<evidence type="ECO:0000256" key="2">
    <source>
        <dbReference type="ARBA" id="ARBA00022833"/>
    </source>
</evidence>
<dbReference type="OrthoDB" id="2154091at2759"/>
<evidence type="ECO:0000256" key="3">
    <source>
        <dbReference type="ARBA" id="ARBA00023015"/>
    </source>
</evidence>
<feature type="region of interest" description="Disordered" evidence="7">
    <location>
        <begin position="241"/>
        <end position="265"/>
    </location>
</feature>
<feature type="compositionally biased region" description="Polar residues" evidence="7">
    <location>
        <begin position="216"/>
        <end position="225"/>
    </location>
</feature>
<dbReference type="InterPro" id="IPR036864">
    <property type="entry name" value="Zn2-C6_fun-type_DNA-bd_sf"/>
</dbReference>
<evidence type="ECO:0000256" key="7">
    <source>
        <dbReference type="SAM" id="MobiDB-lite"/>
    </source>
</evidence>
<dbReference type="GO" id="GO:0000981">
    <property type="term" value="F:DNA-binding transcription factor activity, RNA polymerase II-specific"/>
    <property type="evidence" value="ECO:0007669"/>
    <property type="project" value="InterPro"/>
</dbReference>
<dbReference type="InterPro" id="IPR051615">
    <property type="entry name" value="Transcr_Regulatory_Elem"/>
</dbReference>
<dbReference type="GO" id="GO:0008270">
    <property type="term" value="F:zinc ion binding"/>
    <property type="evidence" value="ECO:0007669"/>
    <property type="project" value="InterPro"/>
</dbReference>
<evidence type="ECO:0000256" key="5">
    <source>
        <dbReference type="ARBA" id="ARBA00023163"/>
    </source>
</evidence>
<sequence length="951" mass="106463">MSRAYQERWFVIAQGPGRMDLQSVLQSVAGNSGLASRIALAYAITSGVLSVDATNYDNENYRDQETKSKRYERATDRKSRIANQIGRSAETEPIQEELLEGEVFKVFKTTAQGFSCMCFVPRSQNSREKECTQCKRSGVDCVIKNDDERRRPISRAYMCSLTDRVALLETMLKERGEELPPANHPPKTRHNAPRNEDGSSPTRKTPKNQDAENENENSSPGSQTSRQDEFAYVDFEQQEMNVHSPRFSSGDTESTGSPSMLPPPKKDGMVNRLLSTRGHLSFDQLSGRLRYFGPTTNCHVHSESLSLFGSNQEQDEQRRRCDKIIRSLPLETYDYLMELFWQCYNPVIHVLHQDAFSEDRENGRTQFYSGFLHVCVLAMGFRFAEKDRRDVKRISLPGMESTLHREAKYMLDHELERPGGIPSVVALLLLGDLECGVGRDNLGWLYGGMAVRLAFDIGLHLDARLSGLPEREIEIRQMTLWACVIYDKYWALFLGRPTSMKSSDLEIYQLAKKFERLGTCRPAGLEKSTETMIYEALLDLMELAGKITENMDPHRSQNAVSDSITAVDRNQYMRMAALDREFSRWYGSLPEQLRWTPQNIATAPFSFFLLHQQYHASLILLHRPFALYEDQADSDSGPDDHFSALSRTVCTKHAIRVAKIYWQHRQRFNTKQIFVTGMQHAGTAATALVAALAFIKDPTSRANNMQYLECLSAALSDMAFTYQPAERMSTVLRAVMVELRGGPEPPSSTCFNLYKPKSSVVPARRGSTIDMDSDMSNGQWAKKRQTSRDRPGVVVSSRKTRTMSSSTTISVPLEQGLGIRTPSSSLRFDDAGQTDGFILVTPHSELSSSTWPTSISEPPELSHTLSASSAQSSSWMGPEFDQHDALSQLANAHFPELSALDEPVGSSGGGGGGDAVNLDFMPLGDGGDWNLNKEWSNGGSDLDGFPASGWI</sequence>
<organism evidence="9 10">
    <name type="scientific">Pyrenophora seminiperda CCB06</name>
    <dbReference type="NCBI Taxonomy" id="1302712"/>
    <lineage>
        <taxon>Eukaryota</taxon>
        <taxon>Fungi</taxon>
        <taxon>Dikarya</taxon>
        <taxon>Ascomycota</taxon>
        <taxon>Pezizomycotina</taxon>
        <taxon>Dothideomycetes</taxon>
        <taxon>Pleosporomycetidae</taxon>
        <taxon>Pleosporales</taxon>
        <taxon>Pleosporineae</taxon>
        <taxon>Pleosporaceae</taxon>
        <taxon>Pyrenophora</taxon>
    </lineage>
</organism>
<dbReference type="Gene3D" id="4.10.240.10">
    <property type="entry name" value="Zn(2)-C6 fungal-type DNA-binding domain"/>
    <property type="match status" value="1"/>
</dbReference>